<dbReference type="OrthoDB" id="9798792at2"/>
<protein>
    <submittedName>
        <fullName evidence="1">Uncharacterized protein</fullName>
    </submittedName>
</protein>
<comment type="caution">
    <text evidence="1">The sequence shown here is derived from an EMBL/GenBank/DDBJ whole genome shotgun (WGS) entry which is preliminary data.</text>
</comment>
<sequence>MSLRPESLARRWMGIGMWGRAFWNPRLKKAWAMREAQGAWLTDAGTLPLSDKGKNLECGDRPDFLVEDTVLVESNACKHMEPPGSFRTASSRAVPWGF</sequence>
<organism evidence="1 2">
    <name type="scientific">Desulfosoma caldarium</name>
    <dbReference type="NCBI Taxonomy" id="610254"/>
    <lineage>
        <taxon>Bacteria</taxon>
        <taxon>Pseudomonadati</taxon>
        <taxon>Thermodesulfobacteriota</taxon>
        <taxon>Syntrophobacteria</taxon>
        <taxon>Syntrophobacterales</taxon>
        <taxon>Syntrophobacteraceae</taxon>
        <taxon>Desulfosoma</taxon>
    </lineage>
</organism>
<accession>A0A3N1VM43</accession>
<evidence type="ECO:0000313" key="2">
    <source>
        <dbReference type="Proteomes" id="UP000276223"/>
    </source>
</evidence>
<dbReference type="AlphaFoldDB" id="A0A3N1VM43"/>
<dbReference type="EMBL" id="RJVA01000009">
    <property type="protein sequence ID" value="ROR03119.1"/>
    <property type="molecule type" value="Genomic_DNA"/>
</dbReference>
<dbReference type="RefSeq" id="WP_123288913.1">
    <property type="nucleotide sequence ID" value="NZ_RJVA01000009.1"/>
</dbReference>
<evidence type="ECO:0000313" key="1">
    <source>
        <dbReference type="EMBL" id="ROR03119.1"/>
    </source>
</evidence>
<gene>
    <name evidence="1" type="ORF">EDC27_0375</name>
</gene>
<name>A0A3N1VM43_9BACT</name>
<dbReference type="Proteomes" id="UP000276223">
    <property type="component" value="Unassembled WGS sequence"/>
</dbReference>
<keyword evidence="2" id="KW-1185">Reference proteome</keyword>
<reference evidence="1 2" key="1">
    <citation type="submission" date="2018-11" db="EMBL/GenBank/DDBJ databases">
        <title>Genomic Encyclopedia of Type Strains, Phase IV (KMG-IV): sequencing the most valuable type-strain genomes for metagenomic binning, comparative biology and taxonomic classification.</title>
        <authorList>
            <person name="Goeker M."/>
        </authorList>
    </citation>
    <scope>NUCLEOTIDE SEQUENCE [LARGE SCALE GENOMIC DNA]</scope>
    <source>
        <strain evidence="1 2">DSM 22027</strain>
    </source>
</reference>
<proteinExistence type="predicted"/>